<feature type="region of interest" description="Disordered" evidence="1">
    <location>
        <begin position="1"/>
        <end position="35"/>
    </location>
</feature>
<organism evidence="2 3">
    <name type="scientific">Thelohanellus kitauei</name>
    <name type="common">Myxosporean</name>
    <dbReference type="NCBI Taxonomy" id="669202"/>
    <lineage>
        <taxon>Eukaryota</taxon>
        <taxon>Metazoa</taxon>
        <taxon>Cnidaria</taxon>
        <taxon>Myxozoa</taxon>
        <taxon>Myxosporea</taxon>
        <taxon>Bivalvulida</taxon>
        <taxon>Platysporina</taxon>
        <taxon>Myxobolidae</taxon>
        <taxon>Thelohanellus</taxon>
    </lineage>
</organism>
<protein>
    <submittedName>
        <fullName evidence="2">Uncharacterized protein</fullName>
    </submittedName>
</protein>
<comment type="caution">
    <text evidence="2">The sequence shown here is derived from an EMBL/GenBank/DDBJ whole genome shotgun (WGS) entry which is preliminary data.</text>
</comment>
<dbReference type="Proteomes" id="UP000031668">
    <property type="component" value="Unassembled WGS sequence"/>
</dbReference>
<name>A0A0C2N7A1_THEKT</name>
<evidence type="ECO:0000256" key="1">
    <source>
        <dbReference type="SAM" id="MobiDB-lite"/>
    </source>
</evidence>
<evidence type="ECO:0000313" key="3">
    <source>
        <dbReference type="Proteomes" id="UP000031668"/>
    </source>
</evidence>
<dbReference type="AlphaFoldDB" id="A0A0C2N7A1"/>
<dbReference type="EMBL" id="JWZT01001335">
    <property type="protein sequence ID" value="KII72190.1"/>
    <property type="molecule type" value="Genomic_DNA"/>
</dbReference>
<proteinExistence type="predicted"/>
<gene>
    <name evidence="2" type="ORF">RF11_15363</name>
</gene>
<sequence>MPRLRHSRDMPPDPTSLSTPSHAIGAGLSGPGKHRAGRKVLLRQLMARLRSVNLSKWICGKREEAGPHLKSSGYKSPEDRKVAKGLRLTARPLAQLQSYQDLV</sequence>
<evidence type="ECO:0000313" key="2">
    <source>
        <dbReference type="EMBL" id="KII72190.1"/>
    </source>
</evidence>
<accession>A0A0C2N7A1</accession>
<reference evidence="2 3" key="1">
    <citation type="journal article" date="2014" name="Genome Biol. Evol.">
        <title>The genome of the myxosporean Thelohanellus kitauei shows adaptations to nutrient acquisition within its fish host.</title>
        <authorList>
            <person name="Yang Y."/>
            <person name="Xiong J."/>
            <person name="Zhou Z."/>
            <person name="Huo F."/>
            <person name="Miao W."/>
            <person name="Ran C."/>
            <person name="Liu Y."/>
            <person name="Zhang J."/>
            <person name="Feng J."/>
            <person name="Wang M."/>
            <person name="Wang M."/>
            <person name="Wang L."/>
            <person name="Yao B."/>
        </authorList>
    </citation>
    <scope>NUCLEOTIDE SEQUENCE [LARGE SCALE GENOMIC DNA]</scope>
    <source>
        <strain evidence="2">Wuqing</strain>
    </source>
</reference>
<keyword evidence="3" id="KW-1185">Reference proteome</keyword>